<dbReference type="SUPFAM" id="SSF51735">
    <property type="entry name" value="NAD(P)-binding Rossmann-fold domains"/>
    <property type="match status" value="1"/>
</dbReference>
<dbReference type="NCBIfam" id="NF006073">
    <property type="entry name" value="PRK08219.1"/>
    <property type="match status" value="1"/>
</dbReference>
<dbReference type="InterPro" id="IPR002347">
    <property type="entry name" value="SDR_fam"/>
</dbReference>
<dbReference type="EC" id="1.-.-.-" evidence="3"/>
<dbReference type="PANTHER" id="PTHR44196:SF1">
    <property type="entry name" value="DEHYDROGENASE_REDUCTASE SDR FAMILY MEMBER 7B"/>
    <property type="match status" value="1"/>
</dbReference>
<gene>
    <name evidence="3" type="ORF">COCCU_13660</name>
</gene>
<keyword evidence="2 3" id="KW-0560">Oxidoreductase</keyword>
<dbReference type="EMBL" id="CP046455">
    <property type="protein sequence ID" value="QGU08622.1"/>
    <property type="molecule type" value="Genomic_DNA"/>
</dbReference>
<protein>
    <submittedName>
        <fullName evidence="3">Putative oxidoreductase</fullName>
        <ecNumber evidence="3">1.-.-.-</ecNumber>
    </submittedName>
</protein>
<evidence type="ECO:0000256" key="1">
    <source>
        <dbReference type="ARBA" id="ARBA00006484"/>
    </source>
</evidence>
<keyword evidence="4" id="KW-1185">Reference proteome</keyword>
<accession>A0A6B8VSP7</accession>
<dbReference type="Gene3D" id="3.40.50.720">
    <property type="entry name" value="NAD(P)-binding Rossmann-like Domain"/>
    <property type="match status" value="1"/>
</dbReference>
<dbReference type="InterPro" id="IPR036291">
    <property type="entry name" value="NAD(P)-bd_dom_sf"/>
</dbReference>
<organism evidence="3 4">
    <name type="scientific">Corynebacterium occultum</name>
    <dbReference type="NCBI Taxonomy" id="2675219"/>
    <lineage>
        <taxon>Bacteria</taxon>
        <taxon>Bacillati</taxon>
        <taxon>Actinomycetota</taxon>
        <taxon>Actinomycetes</taxon>
        <taxon>Mycobacteriales</taxon>
        <taxon>Corynebacteriaceae</taxon>
        <taxon>Corynebacterium</taxon>
    </lineage>
</organism>
<dbReference type="PROSITE" id="PS00061">
    <property type="entry name" value="ADH_SHORT"/>
    <property type="match status" value="1"/>
</dbReference>
<dbReference type="GO" id="GO:0016491">
    <property type="term" value="F:oxidoreductase activity"/>
    <property type="evidence" value="ECO:0007669"/>
    <property type="project" value="UniProtKB-KW"/>
</dbReference>
<name>A0A6B8VSP7_9CORY</name>
<proteinExistence type="inferred from homology"/>
<dbReference type="Proteomes" id="UP000424462">
    <property type="component" value="Chromosome"/>
</dbReference>
<dbReference type="KEGG" id="cok:COCCU_13660"/>
<evidence type="ECO:0000313" key="4">
    <source>
        <dbReference type="Proteomes" id="UP000424462"/>
    </source>
</evidence>
<dbReference type="PRINTS" id="PR00081">
    <property type="entry name" value="GDHRDH"/>
</dbReference>
<dbReference type="AlphaFoldDB" id="A0A6B8VSP7"/>
<dbReference type="InterPro" id="IPR020904">
    <property type="entry name" value="Sc_DH/Rdtase_CS"/>
</dbReference>
<reference evidence="3 4" key="1">
    <citation type="submission" date="2019-11" db="EMBL/GenBank/DDBJ databases">
        <title>Complete genome sequence of Corynebacterium kalinowskii 1959, a novel Corynebacterium species isolated from soil of a small paddock in Vilsendorf, Germany.</title>
        <authorList>
            <person name="Schaffert L."/>
            <person name="Ruwe M."/>
            <person name="Milse J."/>
            <person name="Hanuschka K."/>
            <person name="Ortseifen V."/>
            <person name="Droste J."/>
            <person name="Brandt D."/>
            <person name="Schlueter L."/>
            <person name="Kutter Y."/>
            <person name="Vinke S."/>
            <person name="Viehoefer P."/>
            <person name="Jacob L."/>
            <person name="Luebke N.-C."/>
            <person name="Schulte-Berndt E."/>
            <person name="Hain C."/>
            <person name="Linder M."/>
            <person name="Schmidt P."/>
            <person name="Wollenschlaeger L."/>
            <person name="Luttermann T."/>
            <person name="Thieme E."/>
            <person name="Hassa J."/>
            <person name="Haak M."/>
            <person name="Wittchen M."/>
            <person name="Mentz A."/>
            <person name="Persicke M."/>
            <person name="Busche T."/>
            <person name="Ruckert C."/>
        </authorList>
    </citation>
    <scope>NUCLEOTIDE SEQUENCE [LARGE SCALE GENOMIC DNA]</scope>
    <source>
        <strain evidence="3 4">2039</strain>
    </source>
</reference>
<evidence type="ECO:0000256" key="2">
    <source>
        <dbReference type="ARBA" id="ARBA00023002"/>
    </source>
</evidence>
<dbReference type="Pfam" id="PF00106">
    <property type="entry name" value="adh_short"/>
    <property type="match status" value="1"/>
</dbReference>
<dbReference type="RefSeq" id="WP_407924145.1">
    <property type="nucleotide sequence ID" value="NZ_CP046455.1"/>
</dbReference>
<dbReference type="PANTHER" id="PTHR44196">
    <property type="entry name" value="DEHYDROGENASE/REDUCTASE SDR FAMILY MEMBER 7B"/>
    <property type="match status" value="1"/>
</dbReference>
<comment type="similarity">
    <text evidence="1">Belongs to the short-chain dehydrogenases/reductases (SDR) family.</text>
</comment>
<evidence type="ECO:0000313" key="3">
    <source>
        <dbReference type="EMBL" id="QGU08622.1"/>
    </source>
</evidence>
<sequence length="216" mass="23590">MSITPHAFVTGASGGVGREIVARLLARGWRVTAQYRSSPGTAAATWWQADFTRPLPPLEMPERLDALIHCAGVAPVGPTQHFGREVWEETMAVNLHAPVDLSNRLLPALKAARGHVIYINSGAGQHTRPEWTLYSASKFAARAWCDGLRGENPEIRVTSVYPGRIATEMQRRIVGELGQAWEPESFLSPGTVAETILNALETPGDAHPTEITLRPR</sequence>
<dbReference type="GO" id="GO:0016020">
    <property type="term" value="C:membrane"/>
    <property type="evidence" value="ECO:0007669"/>
    <property type="project" value="TreeGrafter"/>
</dbReference>